<feature type="transmembrane region" description="Helical" evidence="6">
    <location>
        <begin position="144"/>
        <end position="164"/>
    </location>
</feature>
<evidence type="ECO:0000256" key="4">
    <source>
        <dbReference type="ARBA" id="ARBA00023136"/>
    </source>
</evidence>
<sequence length="639" mass="72244">MATDIKTTSADTELAFVAATLPDPYLVAFNDLDTDNPKNWPTRRKWAVTNVLSVTGFNRILVSTVMAPALSIIAKDLSMTPTQSVMALSIYLLATAFGPLVIGPLSEVYGRKNILHVSNIWFLVWNVAWPVIGGFMTDRVSWRWMFWSTSLFQVAMAALSFTTFKETYAPAILKQRAKKLRKETGEPYHTYEERSQEGMSVRKVLNQAMTRPLRLLIFHPIIQLTAIISAIGYGLLYIVLTSFAELWTHRYGHSVEISGLHYISCALGELIGSQLGAPLMDYFFRRMERRSVQHYPEHRVPLMLMFAFVAPIGFIIYGWCAQFKVHWIWVDVAMCITMFGMQISAMPLQAYMMDSYPDHTSSAIAAQQFPRSLAAFLFPLFTPKMYAALGYGWGNSAMALAELGLGVAAPSTRMASTQESLASKDDGLKIIHAGLYRTGTMSMTEAYRILGYNPHHARDNLYTIPWELVENAAEATWPHITSLSNYSYRGPDGKPIPRPPFTREDWQSLWGEYDVVTDIASTFTLELMKAYPNAKIVVVQRKFGSWWPSFKSELLQSLLDVNFIQGFIIRHIMRLRAVDAMIKIHTGFFGVNEFSMAAIEPRAGDVYEEYYSKVREAAGGRYLEYHLGDGWEPLLSALQ</sequence>
<keyword evidence="4 6" id="KW-0472">Membrane</keyword>
<dbReference type="PANTHER" id="PTHR23502:SF60">
    <property type="entry name" value="MAJOR FACILITATOR SUPERFAMILY (MFS) PROFILE DOMAIN-CONTAINING PROTEIN-RELATED"/>
    <property type="match status" value="1"/>
</dbReference>
<dbReference type="GO" id="GO:0016020">
    <property type="term" value="C:membrane"/>
    <property type="evidence" value="ECO:0007669"/>
    <property type="project" value="UniProtKB-SubCell"/>
</dbReference>
<feature type="transmembrane region" description="Helical" evidence="6">
    <location>
        <begin position="85"/>
        <end position="102"/>
    </location>
</feature>
<feature type="transmembrane region" description="Helical" evidence="6">
    <location>
        <begin position="260"/>
        <end position="279"/>
    </location>
</feature>
<reference evidence="7" key="1">
    <citation type="submission" date="2021-05" db="EMBL/GenBank/DDBJ databases">
        <authorList>
            <person name="Khan N."/>
        </authorList>
    </citation>
    <scope>NUCLEOTIDE SEQUENCE</scope>
</reference>
<keyword evidence="5" id="KW-0325">Glycoprotein</keyword>
<organism evidence="7 8">
    <name type="scientific">Fusarium equiseti</name>
    <name type="common">Fusarium scirpi</name>
    <dbReference type="NCBI Taxonomy" id="61235"/>
    <lineage>
        <taxon>Eukaryota</taxon>
        <taxon>Fungi</taxon>
        <taxon>Dikarya</taxon>
        <taxon>Ascomycota</taxon>
        <taxon>Pezizomycotina</taxon>
        <taxon>Sordariomycetes</taxon>
        <taxon>Hypocreomycetidae</taxon>
        <taxon>Hypocreales</taxon>
        <taxon>Nectriaceae</taxon>
        <taxon>Fusarium</taxon>
        <taxon>Fusarium incarnatum-equiseti species complex</taxon>
    </lineage>
</organism>
<accession>A0A8J2IZY7</accession>
<comment type="caution">
    <text evidence="7">The sequence shown here is derived from an EMBL/GenBank/DDBJ whole genome shotgun (WGS) entry which is preliminary data.</text>
</comment>
<feature type="transmembrane region" description="Helical" evidence="6">
    <location>
        <begin position="325"/>
        <end position="345"/>
    </location>
</feature>
<feature type="transmembrane region" description="Helical" evidence="6">
    <location>
        <begin position="300"/>
        <end position="319"/>
    </location>
</feature>
<dbReference type="InterPro" id="IPR011701">
    <property type="entry name" value="MFS"/>
</dbReference>
<gene>
    <name evidence="7" type="ORF">FEQUK3_LOCUS3751</name>
</gene>
<dbReference type="EMBL" id="CAJSTJ010000122">
    <property type="protein sequence ID" value="CAG7558044.1"/>
    <property type="molecule type" value="Genomic_DNA"/>
</dbReference>
<keyword evidence="2 6" id="KW-0812">Transmembrane</keyword>
<evidence type="ECO:0000256" key="1">
    <source>
        <dbReference type="ARBA" id="ARBA00004141"/>
    </source>
</evidence>
<proteinExistence type="predicted"/>
<evidence type="ECO:0000313" key="7">
    <source>
        <dbReference type="EMBL" id="CAG7558044.1"/>
    </source>
</evidence>
<dbReference type="PANTHER" id="PTHR23502">
    <property type="entry name" value="MAJOR FACILITATOR SUPERFAMILY"/>
    <property type="match status" value="1"/>
</dbReference>
<dbReference type="InterPro" id="IPR040632">
    <property type="entry name" value="Sulfotransfer_4"/>
</dbReference>
<protein>
    <recommendedName>
        <fullName evidence="9">Major facilitator superfamily (MFS) profile domain-containing protein</fullName>
    </recommendedName>
</protein>
<comment type="subcellular location">
    <subcellularLocation>
        <location evidence="1">Membrane</location>
        <topology evidence="1">Multi-pass membrane protein</topology>
    </subcellularLocation>
</comment>
<evidence type="ECO:0000256" key="2">
    <source>
        <dbReference type="ARBA" id="ARBA00022692"/>
    </source>
</evidence>
<dbReference type="Pfam" id="PF07690">
    <property type="entry name" value="MFS_1"/>
    <property type="match status" value="2"/>
</dbReference>
<evidence type="ECO:0000256" key="5">
    <source>
        <dbReference type="ARBA" id="ARBA00023180"/>
    </source>
</evidence>
<evidence type="ECO:0000256" key="6">
    <source>
        <dbReference type="SAM" id="Phobius"/>
    </source>
</evidence>
<dbReference type="AlphaFoldDB" id="A0A8J2IZY7"/>
<name>A0A8J2IZY7_FUSEQ</name>
<feature type="transmembrane region" description="Helical" evidence="6">
    <location>
        <begin position="215"/>
        <end position="240"/>
    </location>
</feature>
<feature type="transmembrane region" description="Helical" evidence="6">
    <location>
        <begin position="47"/>
        <end position="73"/>
    </location>
</feature>
<evidence type="ECO:0000313" key="8">
    <source>
        <dbReference type="Proteomes" id="UP000693738"/>
    </source>
</evidence>
<dbReference type="Proteomes" id="UP000693738">
    <property type="component" value="Unassembled WGS sequence"/>
</dbReference>
<feature type="transmembrane region" description="Helical" evidence="6">
    <location>
        <begin position="114"/>
        <end position="132"/>
    </location>
</feature>
<dbReference type="GO" id="GO:0022857">
    <property type="term" value="F:transmembrane transporter activity"/>
    <property type="evidence" value="ECO:0007669"/>
    <property type="project" value="InterPro"/>
</dbReference>
<dbReference type="Pfam" id="PF17784">
    <property type="entry name" value="Sulfotransfer_4"/>
    <property type="match status" value="1"/>
</dbReference>
<evidence type="ECO:0008006" key="9">
    <source>
        <dbReference type="Google" id="ProtNLM"/>
    </source>
</evidence>
<keyword evidence="3 6" id="KW-1133">Transmembrane helix</keyword>
<evidence type="ECO:0000256" key="3">
    <source>
        <dbReference type="ARBA" id="ARBA00022989"/>
    </source>
</evidence>